<sequence length="823" mass="90194">MSSSSEDGGGFYGDSRKRRRKDRKERDLYGVFYEDLEGPDPREPQFTSRPGGSKRKAQRGADYSKPVGFVSGGTSTTVTMDAKPQNSNRDAAEALRGGGLGSHSASRGGLGAREPPTGEDFGVSRGGLGLGAGPIGGMPTSFGESILRAADRRREEATKRASGSGRKEDPRVAEIGSFERHTKGIGMKLLQKMGYQKGKGLGRGNKGIAAPVEAKLRPKVVGLGFGEPKEEAPKEPEPVRKKPAQAKPAKMWQKTKRAAREKVRYKTADEMLEEGGAGGQAGGQTIIDMRGPQSRVVAKMERLQEVDMDAMAETTPMPELQYNLRLVVDLAESKLQKLDHEVRQERETARGIADRMATIEGGRGQGGEALGRLRGLADGVAPLAARAGAVRSLGEAAELLGRFRDLRERYPTEFVSFDVGAIASNAIYPALERAAAAWKPLEECPDLREALELAAEVVREGDGSVADPFSILLRDTVCFQLQRYVGQRWDPLNPDELIGFLDRWAKVFPGDIRSHILGEVVLPRLAKAVDAWNPSTEGSVPIHVWVHPWLPFLDSRLQELYPAVRHKLAGALKSREPSDATAPGLVSPWRSVFDQRAWDKLVATALAPRLERILVGLDAGPGAQGRGQFDRLRWVLMWSHCVPTRALCALLSKHFFPKLLRALYAWLRANPDFGEVAEWYEGWKACFGEDLEAQDVVRDSFNDCLVMMNAAVSGDDISLYDPSRAEEEARRKEAARGTGTARSTEFDATLKDLVESFGIESGFEFLPKVGRFNKSLQVYSFGGVSITLDNRRQAIEALLEGKWGPVSLERLRQLAEARQRAAA</sequence>
<reference evidence="10 11" key="1">
    <citation type="submission" date="2024-03" db="EMBL/GenBank/DDBJ databases">
        <title>Complete genome sequence of the green alga Chloropicon roscoffensis RCC1871.</title>
        <authorList>
            <person name="Lemieux C."/>
            <person name="Pombert J.-F."/>
            <person name="Otis C."/>
            <person name="Turmel M."/>
        </authorList>
    </citation>
    <scope>NUCLEOTIDE SEQUENCE [LARGE SCALE GENOMIC DNA]</scope>
    <source>
        <strain evidence="10 11">RCC1871</strain>
    </source>
</reference>
<feature type="domain" description="G-patch" evidence="9">
    <location>
        <begin position="182"/>
        <end position="228"/>
    </location>
</feature>
<accession>A0AAX4P3X0</accession>
<dbReference type="AlphaFoldDB" id="A0AAX4P3X0"/>
<dbReference type="Pfam" id="PF12457">
    <property type="entry name" value="TIP_N"/>
    <property type="match status" value="1"/>
</dbReference>
<name>A0AAX4P3X0_9CHLO</name>
<keyword evidence="11" id="KW-1185">Reference proteome</keyword>
<evidence type="ECO:0000256" key="6">
    <source>
        <dbReference type="ARBA" id="ARBA00023242"/>
    </source>
</evidence>
<keyword evidence="6 7" id="KW-0539">Nucleus</keyword>
<evidence type="ECO:0000259" key="9">
    <source>
        <dbReference type="PROSITE" id="PS50174"/>
    </source>
</evidence>
<dbReference type="InterPro" id="IPR000467">
    <property type="entry name" value="G_patch_dom"/>
</dbReference>
<evidence type="ECO:0000256" key="4">
    <source>
        <dbReference type="ARBA" id="ARBA00022728"/>
    </source>
</evidence>
<keyword evidence="3 7" id="KW-0507">mRNA processing</keyword>
<dbReference type="InterPro" id="IPR024933">
    <property type="entry name" value="TFP11"/>
</dbReference>
<dbReference type="PROSITE" id="PS50174">
    <property type="entry name" value="G_PATCH"/>
    <property type="match status" value="1"/>
</dbReference>
<dbReference type="InterPro" id="IPR022159">
    <property type="entry name" value="STIP/TFIP11_N"/>
</dbReference>
<keyword evidence="5 7" id="KW-0508">mRNA splicing</keyword>
<evidence type="ECO:0000256" key="3">
    <source>
        <dbReference type="ARBA" id="ARBA00022664"/>
    </source>
</evidence>
<evidence type="ECO:0000256" key="7">
    <source>
        <dbReference type="PIRNR" id="PIRNR017706"/>
    </source>
</evidence>
<comment type="similarity">
    <text evidence="2 7">Belongs to the TFP11/STIP family.</text>
</comment>
<protein>
    <submittedName>
        <fullName evidence="10">Septin and tuftelin-interacting protein</fullName>
    </submittedName>
</protein>
<dbReference type="SMART" id="SM00443">
    <property type="entry name" value="G_patch"/>
    <property type="match status" value="1"/>
</dbReference>
<evidence type="ECO:0000313" key="11">
    <source>
        <dbReference type="Proteomes" id="UP001472866"/>
    </source>
</evidence>
<gene>
    <name evidence="10" type="ORF">HKI87_03g23290</name>
</gene>
<dbReference type="GO" id="GO:0003676">
    <property type="term" value="F:nucleic acid binding"/>
    <property type="evidence" value="ECO:0007669"/>
    <property type="project" value="InterPro"/>
</dbReference>
<dbReference type="InterPro" id="IPR022783">
    <property type="entry name" value="GCFC_dom"/>
</dbReference>
<dbReference type="PANTHER" id="PTHR23329:SF1">
    <property type="entry name" value="TUFTELIN-INTERACTING PROTEIN 11"/>
    <property type="match status" value="1"/>
</dbReference>
<dbReference type="PANTHER" id="PTHR23329">
    <property type="entry name" value="TUFTELIN-INTERACTING PROTEIN 11-RELATED"/>
    <property type="match status" value="1"/>
</dbReference>
<feature type="compositionally biased region" description="Gly residues" evidence="8">
    <location>
        <begin position="124"/>
        <end position="136"/>
    </location>
</feature>
<keyword evidence="4 7" id="KW-0747">Spliceosome</keyword>
<dbReference type="EMBL" id="CP151503">
    <property type="protein sequence ID" value="WZN60795.1"/>
    <property type="molecule type" value="Genomic_DNA"/>
</dbReference>
<feature type="region of interest" description="Disordered" evidence="8">
    <location>
        <begin position="224"/>
        <end position="260"/>
    </location>
</feature>
<feature type="compositionally biased region" description="Basic and acidic residues" evidence="8">
    <location>
        <begin position="149"/>
        <end position="179"/>
    </location>
</feature>
<dbReference type="Proteomes" id="UP001472866">
    <property type="component" value="Chromosome 03"/>
</dbReference>
<evidence type="ECO:0000313" key="10">
    <source>
        <dbReference type="EMBL" id="WZN60795.1"/>
    </source>
</evidence>
<dbReference type="GO" id="GO:0071008">
    <property type="term" value="C:U2-type post-mRNA release spliceosomal complex"/>
    <property type="evidence" value="ECO:0007669"/>
    <property type="project" value="TreeGrafter"/>
</dbReference>
<feature type="region of interest" description="Disordered" evidence="8">
    <location>
        <begin position="1"/>
        <end position="179"/>
    </location>
</feature>
<dbReference type="Pfam" id="PF07842">
    <property type="entry name" value="GCFC"/>
    <property type="match status" value="1"/>
</dbReference>
<comment type="subcellular location">
    <subcellularLocation>
        <location evidence="1 7">Nucleus</location>
    </subcellularLocation>
</comment>
<dbReference type="InterPro" id="IPR045211">
    <property type="entry name" value="TFP11/STIP/Ntr1"/>
</dbReference>
<evidence type="ECO:0000256" key="1">
    <source>
        <dbReference type="ARBA" id="ARBA00004123"/>
    </source>
</evidence>
<feature type="compositionally biased region" description="Basic and acidic residues" evidence="8">
    <location>
        <begin position="227"/>
        <end position="240"/>
    </location>
</feature>
<evidence type="ECO:0000256" key="2">
    <source>
        <dbReference type="ARBA" id="ARBA00010900"/>
    </source>
</evidence>
<proteinExistence type="inferred from homology"/>
<dbReference type="Pfam" id="PF01585">
    <property type="entry name" value="G-patch"/>
    <property type="match status" value="1"/>
</dbReference>
<organism evidence="10 11">
    <name type="scientific">Chloropicon roscoffensis</name>
    <dbReference type="NCBI Taxonomy" id="1461544"/>
    <lineage>
        <taxon>Eukaryota</taxon>
        <taxon>Viridiplantae</taxon>
        <taxon>Chlorophyta</taxon>
        <taxon>Chloropicophyceae</taxon>
        <taxon>Chloropicales</taxon>
        <taxon>Chloropicaceae</taxon>
        <taxon>Chloropicon</taxon>
    </lineage>
</organism>
<dbReference type="PIRSF" id="PIRSF017706">
    <property type="entry name" value="TFIP11"/>
    <property type="match status" value="1"/>
</dbReference>
<dbReference type="GO" id="GO:0000390">
    <property type="term" value="P:spliceosomal complex disassembly"/>
    <property type="evidence" value="ECO:0007669"/>
    <property type="project" value="InterPro"/>
</dbReference>
<evidence type="ECO:0000256" key="5">
    <source>
        <dbReference type="ARBA" id="ARBA00023187"/>
    </source>
</evidence>
<evidence type="ECO:0000256" key="8">
    <source>
        <dbReference type="SAM" id="MobiDB-lite"/>
    </source>
</evidence>